<feature type="compositionally biased region" description="Low complexity" evidence="1">
    <location>
        <begin position="207"/>
        <end position="222"/>
    </location>
</feature>
<sequence length="228" mass="25468">MKKTIIGLSLITTVLLFGNDTVNTTQFLNNAIEDAYDIHNTFKNKTDDLLNSDEALQTYAKEVVNFESKLETFLNNSTKEFQSTKDALNALDDVEQLSTQITVIAKTTAYLASHQADNTNESYNNTIQTMSKTILRLSNDIGTMADRIGEMADRIGVMADRIVQTQEIQSKNYTATLQLSQYAMNLASNQAEASRNMPTNSLTTSMSNNNMQTQNMNQNNPQGTIRMH</sequence>
<reference evidence="2 3" key="1">
    <citation type="submission" date="2019-06" db="EMBL/GenBank/DDBJ databases">
        <title>Sulfurimonas gotlandica sp. nov., a chemoautotrophic and psychrotolerant epsilonproteobacterium isolated from a pelagic redoxcline, and an emended description of the genus Sulfurimonas.</title>
        <authorList>
            <person name="Wang S."/>
            <person name="Jiang L."/>
            <person name="Shao Z."/>
        </authorList>
    </citation>
    <scope>NUCLEOTIDE SEQUENCE [LARGE SCALE GENOMIC DNA]</scope>
    <source>
        <strain evidence="2 3">S2-6</strain>
    </source>
</reference>
<dbReference type="EMBL" id="CP041235">
    <property type="protein sequence ID" value="QOP43534.1"/>
    <property type="molecule type" value="Genomic_DNA"/>
</dbReference>
<keyword evidence="3" id="KW-1185">Reference proteome</keyword>
<dbReference type="RefSeq" id="WP_193151817.1">
    <property type="nucleotide sequence ID" value="NZ_CP041235.1"/>
</dbReference>
<dbReference type="Proteomes" id="UP000593719">
    <property type="component" value="Chromosome"/>
</dbReference>
<dbReference type="AlphaFoldDB" id="A0A7M1B1D3"/>
<evidence type="ECO:0000313" key="3">
    <source>
        <dbReference type="Proteomes" id="UP000593719"/>
    </source>
</evidence>
<proteinExistence type="predicted"/>
<name>A0A7M1B1D3_9BACT</name>
<protein>
    <submittedName>
        <fullName evidence="2">Uncharacterized protein</fullName>
    </submittedName>
</protein>
<dbReference type="KEGG" id="ssei:FJR45_06045"/>
<gene>
    <name evidence="2" type="ORF">FJR45_06045</name>
</gene>
<accession>A0A7M1B1D3</accession>
<feature type="region of interest" description="Disordered" evidence="1">
    <location>
        <begin position="207"/>
        <end position="228"/>
    </location>
</feature>
<evidence type="ECO:0000256" key="1">
    <source>
        <dbReference type="SAM" id="MobiDB-lite"/>
    </source>
</evidence>
<organism evidence="2 3">
    <name type="scientific">Sulfurimonas sediminis</name>
    <dbReference type="NCBI Taxonomy" id="2590020"/>
    <lineage>
        <taxon>Bacteria</taxon>
        <taxon>Pseudomonadati</taxon>
        <taxon>Campylobacterota</taxon>
        <taxon>Epsilonproteobacteria</taxon>
        <taxon>Campylobacterales</taxon>
        <taxon>Sulfurimonadaceae</taxon>
        <taxon>Sulfurimonas</taxon>
    </lineage>
</organism>
<evidence type="ECO:0000313" key="2">
    <source>
        <dbReference type="EMBL" id="QOP43534.1"/>
    </source>
</evidence>